<comment type="caution">
    <text evidence="3">The sequence shown here is derived from an EMBL/GenBank/DDBJ whole genome shotgun (WGS) entry which is preliminary data.</text>
</comment>
<evidence type="ECO:0000256" key="2">
    <source>
        <dbReference type="SAM" id="MobiDB-lite"/>
    </source>
</evidence>
<feature type="region of interest" description="Disordered" evidence="2">
    <location>
        <begin position="93"/>
        <end position="112"/>
    </location>
</feature>
<dbReference type="EMBL" id="JBFTWV010000007">
    <property type="protein sequence ID" value="KAL2799464.1"/>
    <property type="molecule type" value="Genomic_DNA"/>
</dbReference>
<evidence type="ECO:0000313" key="4">
    <source>
        <dbReference type="Proteomes" id="UP001610563"/>
    </source>
</evidence>
<feature type="coiled-coil region" evidence="1">
    <location>
        <begin position="155"/>
        <end position="206"/>
    </location>
</feature>
<reference evidence="3 4" key="1">
    <citation type="submission" date="2024-07" db="EMBL/GenBank/DDBJ databases">
        <title>Section-level genome sequencing and comparative genomics of Aspergillus sections Usti and Cavernicolus.</title>
        <authorList>
            <consortium name="Lawrence Berkeley National Laboratory"/>
            <person name="Nybo J.L."/>
            <person name="Vesth T.C."/>
            <person name="Theobald S."/>
            <person name="Frisvad J.C."/>
            <person name="Larsen T.O."/>
            <person name="Kjaerboelling I."/>
            <person name="Rothschild-Mancinelli K."/>
            <person name="Lyhne E.K."/>
            <person name="Kogle M.E."/>
            <person name="Barry K."/>
            <person name="Clum A."/>
            <person name="Na H."/>
            <person name="Ledsgaard L."/>
            <person name="Lin J."/>
            <person name="Lipzen A."/>
            <person name="Kuo A."/>
            <person name="Riley R."/>
            <person name="Mondo S."/>
            <person name="Labutti K."/>
            <person name="Haridas S."/>
            <person name="Pangalinan J."/>
            <person name="Salamov A.A."/>
            <person name="Simmons B.A."/>
            <person name="Magnuson J.K."/>
            <person name="Chen J."/>
            <person name="Drula E."/>
            <person name="Henrissat B."/>
            <person name="Wiebenga A."/>
            <person name="Lubbers R.J."/>
            <person name="Gomes A.C."/>
            <person name="Makela M.R."/>
            <person name="Stajich J."/>
            <person name="Grigoriev I.V."/>
            <person name="Mortensen U.H."/>
            <person name="De Vries R.P."/>
            <person name="Baker S.E."/>
            <person name="Andersen M.R."/>
        </authorList>
    </citation>
    <scope>NUCLEOTIDE SEQUENCE [LARGE SCALE GENOMIC DNA]</scope>
    <source>
        <strain evidence="3 4">CBS 209.92</strain>
    </source>
</reference>
<keyword evidence="1" id="KW-0175">Coiled coil</keyword>
<evidence type="ECO:0000313" key="3">
    <source>
        <dbReference type="EMBL" id="KAL2799464.1"/>
    </source>
</evidence>
<proteinExistence type="predicted"/>
<sequence length="421" mass="47292">MVTRRVVKQVMKKKHTAPSHPAETHAAMTDQGNQEDNPISIHSDDEMQSIEGAHPCPFQENTTPTPDVPTQAPAASGPLSDGAGTAEYAHPQIPATFQDGGTSEEPGGQPMNMDYLSPRLVDSVRDALGWDEHLESFQTTKARQEGESSLLKEDLAQKDQEIARWSQEILQLKQNKLLYMRKDAVLESFEAMEARQERDISLLKEELAQRSQGNARLSQEISLLKQNEALYMRKDAVDGMASLESFVAMEKQQEGAISLLKGELDQTNQELDRLSQEIIRLKQHEALYIQKDALGEVPSMESFLAMEARQEGDISFVKKELSQKSQEIARLRQNEALYMRKDAVGSVPSMDSFLAMEARQVEDFSSLKQEIARSKQKEALYMRKDALDEVPSLARFLATESQQARQEREISLLKDGIARST</sequence>
<protein>
    <submittedName>
        <fullName evidence="3">Uncharacterized protein</fullName>
    </submittedName>
</protein>
<dbReference type="Proteomes" id="UP001610563">
    <property type="component" value="Unassembled WGS sequence"/>
</dbReference>
<organism evidence="3 4">
    <name type="scientific">Aspergillus keveii</name>
    <dbReference type="NCBI Taxonomy" id="714993"/>
    <lineage>
        <taxon>Eukaryota</taxon>
        <taxon>Fungi</taxon>
        <taxon>Dikarya</taxon>
        <taxon>Ascomycota</taxon>
        <taxon>Pezizomycotina</taxon>
        <taxon>Eurotiomycetes</taxon>
        <taxon>Eurotiomycetidae</taxon>
        <taxon>Eurotiales</taxon>
        <taxon>Aspergillaceae</taxon>
        <taxon>Aspergillus</taxon>
        <taxon>Aspergillus subgen. Nidulantes</taxon>
    </lineage>
</organism>
<feature type="coiled-coil region" evidence="1">
    <location>
        <begin position="257"/>
        <end position="284"/>
    </location>
</feature>
<name>A0ABR4GK78_9EURO</name>
<keyword evidence="4" id="KW-1185">Reference proteome</keyword>
<feature type="compositionally biased region" description="Basic residues" evidence="2">
    <location>
        <begin position="1"/>
        <end position="17"/>
    </location>
</feature>
<accession>A0ABR4GK78</accession>
<feature type="region of interest" description="Disordered" evidence="2">
    <location>
        <begin position="1"/>
        <end position="87"/>
    </location>
</feature>
<gene>
    <name evidence="3" type="ORF">BJX66DRAFT_332950</name>
</gene>
<evidence type="ECO:0000256" key="1">
    <source>
        <dbReference type="SAM" id="Coils"/>
    </source>
</evidence>